<name>A0A423ERL2_9PSED</name>
<evidence type="ECO:0000259" key="5">
    <source>
        <dbReference type="Pfam" id="PF00171"/>
    </source>
</evidence>
<dbReference type="PANTHER" id="PTHR11699">
    <property type="entry name" value="ALDEHYDE DEHYDROGENASE-RELATED"/>
    <property type="match status" value="1"/>
</dbReference>
<dbReference type="InterPro" id="IPR016162">
    <property type="entry name" value="Ald_DH_N"/>
</dbReference>
<evidence type="ECO:0000256" key="3">
    <source>
        <dbReference type="PROSITE-ProRule" id="PRU10007"/>
    </source>
</evidence>
<dbReference type="SUPFAM" id="SSF53720">
    <property type="entry name" value="ALDH-like"/>
    <property type="match status" value="1"/>
</dbReference>
<evidence type="ECO:0000256" key="4">
    <source>
        <dbReference type="RuleBase" id="RU003345"/>
    </source>
</evidence>
<reference evidence="6 7" key="1">
    <citation type="submission" date="2016-10" db="EMBL/GenBank/DDBJ databases">
        <title>Comparative genome analysis of multiple Pseudomonas spp. focuses on biocontrol and plant growth promoting traits.</title>
        <authorList>
            <person name="Tao X.-Y."/>
            <person name="Taylor C.G."/>
        </authorList>
    </citation>
    <scope>NUCLEOTIDE SEQUENCE [LARGE SCALE GENOMIC DNA]</scope>
    <source>
        <strain evidence="6 7">29G9</strain>
    </source>
</reference>
<dbReference type="GO" id="GO:0016620">
    <property type="term" value="F:oxidoreductase activity, acting on the aldehyde or oxo group of donors, NAD or NADP as acceptor"/>
    <property type="evidence" value="ECO:0007669"/>
    <property type="project" value="InterPro"/>
</dbReference>
<gene>
    <name evidence="6" type="ORF">BK648_24735</name>
</gene>
<sequence length="485" mass="50776">MSYDRSAPPVGLIIGERELLSASGGVFAHINPANGEHQADIPLAGPAEVNQAVACASQAFEVWRRMPGAQRALLLNRFADLISANAPEFIRLSALEGGTPITVGAGGPRLGEEWTRYYAGWADKIDGQVVSMPPADELIYTRPEPYGVIGIIITWNGPLISLGMKVAPALAAGNTVVIKPAEQTPFVSHLFARLALQAGIPAGVINVLPGSTEAAQALIGHPDVQKVTFTGGPVTARKILHQCADLLKPAVLELGGKSANIVFPDADIAAVAQMAAFWSVGLLSGQGCELPTRLLVHDSIYEQMVEAVAAVASHLPIGDPFDPNTIVGPVINQDACTRILGMVERARSSGAGRLVCGGERIGGDLATGYYLRPTVFADVDPASEISQQEVFGPVVVIQRFKDEAEAIALANSTGYGLGGYIQTNDLGRANRLAAALKTGYVHINGTRNIPACAPFGGIGLSGYGKEGGRPGLDEFIRLKTVSMPA</sequence>
<proteinExistence type="inferred from homology"/>
<feature type="active site" evidence="3">
    <location>
        <position position="253"/>
    </location>
</feature>
<evidence type="ECO:0000256" key="1">
    <source>
        <dbReference type="ARBA" id="ARBA00009986"/>
    </source>
</evidence>
<dbReference type="AlphaFoldDB" id="A0A423ERL2"/>
<dbReference type="RefSeq" id="WP_123718353.1">
    <property type="nucleotide sequence ID" value="NZ_MOAY01000081.1"/>
</dbReference>
<feature type="domain" description="Aldehyde dehydrogenase" evidence="5">
    <location>
        <begin position="25"/>
        <end position="481"/>
    </location>
</feature>
<dbReference type="Proteomes" id="UP000284656">
    <property type="component" value="Unassembled WGS sequence"/>
</dbReference>
<evidence type="ECO:0000313" key="7">
    <source>
        <dbReference type="Proteomes" id="UP000284656"/>
    </source>
</evidence>
<dbReference type="Pfam" id="PF00171">
    <property type="entry name" value="Aldedh"/>
    <property type="match status" value="1"/>
</dbReference>
<dbReference type="PROSITE" id="PS00687">
    <property type="entry name" value="ALDEHYDE_DEHYDR_GLU"/>
    <property type="match status" value="1"/>
</dbReference>
<dbReference type="InterPro" id="IPR029510">
    <property type="entry name" value="Ald_DH_CS_GLU"/>
</dbReference>
<evidence type="ECO:0000256" key="2">
    <source>
        <dbReference type="ARBA" id="ARBA00023002"/>
    </source>
</evidence>
<comment type="caution">
    <text evidence="6">The sequence shown here is derived from an EMBL/GenBank/DDBJ whole genome shotgun (WGS) entry which is preliminary data.</text>
</comment>
<protein>
    <submittedName>
        <fullName evidence="6">Aldehyde dehydrogenase</fullName>
    </submittedName>
</protein>
<dbReference type="Gene3D" id="3.40.309.10">
    <property type="entry name" value="Aldehyde Dehydrogenase, Chain A, domain 2"/>
    <property type="match status" value="1"/>
</dbReference>
<dbReference type="InterPro" id="IPR015590">
    <property type="entry name" value="Aldehyde_DH_dom"/>
</dbReference>
<dbReference type="EMBL" id="MOAY01000081">
    <property type="protein sequence ID" value="ROM33968.1"/>
    <property type="molecule type" value="Genomic_DNA"/>
</dbReference>
<dbReference type="InterPro" id="IPR016161">
    <property type="entry name" value="Ald_DH/histidinol_DH"/>
</dbReference>
<dbReference type="InterPro" id="IPR016163">
    <property type="entry name" value="Ald_DH_C"/>
</dbReference>
<accession>A0A423ERL2</accession>
<comment type="similarity">
    <text evidence="1 4">Belongs to the aldehyde dehydrogenase family.</text>
</comment>
<evidence type="ECO:0000313" key="6">
    <source>
        <dbReference type="EMBL" id="ROM33968.1"/>
    </source>
</evidence>
<dbReference type="Gene3D" id="3.40.605.10">
    <property type="entry name" value="Aldehyde Dehydrogenase, Chain A, domain 1"/>
    <property type="match status" value="1"/>
</dbReference>
<keyword evidence="2 4" id="KW-0560">Oxidoreductase</keyword>
<dbReference type="FunFam" id="3.40.605.10:FF:000007">
    <property type="entry name" value="NAD/NADP-dependent betaine aldehyde dehydrogenase"/>
    <property type="match status" value="1"/>
</dbReference>
<organism evidence="6 7">
    <name type="scientific">Pseudomonas poae</name>
    <dbReference type="NCBI Taxonomy" id="200451"/>
    <lineage>
        <taxon>Bacteria</taxon>
        <taxon>Pseudomonadati</taxon>
        <taxon>Pseudomonadota</taxon>
        <taxon>Gammaproteobacteria</taxon>
        <taxon>Pseudomonadales</taxon>
        <taxon>Pseudomonadaceae</taxon>
        <taxon>Pseudomonas</taxon>
    </lineage>
</organism>